<dbReference type="InterPro" id="IPR039777">
    <property type="entry name" value="IFRD"/>
</dbReference>
<sequence>MAKKPRSQRRHNRKGGGGDDADDDNHLDADELPEDFTIAGSANSLSVWEGENDDDDGAEDLIGNSVSERGALAAAARRTKLGETLTLLDEFTTEKRSATRETRLRRIFKGLTQYVAGEASTELVWGCQESLRTACLYSLRAGSAAEQYAACRVLEATAVVLQGDQEEWIQSIAPVLHRTVQIASRAAVVRASALRAWALSVFIGSGEMEDTHAVLDVCEDVAQIIYRNEPVPTALRAAALDCWTLLATTLTEYAVAGNDDVSHGRGLTLLPLLKDCLESNETTSSLSSSSSSQLRTAAGECVALIHECRLSLSDDSGEKNTTERKFQQGSWEGTEWEVVMDEIRQSVSELAQQSGHYMSKKAKKAQRATFREYVATIVDDEAPEEVVAMRNEGSLTLTSWKEIVQLGFIRAALQGGLQIQLMTNETLRIMFGVQGGVKADGLSSLEKRLFFSKASEAAKEADRKLTKNRDKRERVKHHFLTADGEDM</sequence>
<dbReference type="InterPro" id="IPR007701">
    <property type="entry name" value="Interferon-rel_develop_reg_N"/>
</dbReference>
<dbReference type="InterPro" id="IPR016024">
    <property type="entry name" value="ARM-type_fold"/>
</dbReference>
<proteinExistence type="inferred from homology"/>
<protein>
    <recommendedName>
        <fullName evidence="3">Interferon-related developmental regulator N-terminal domain-containing protein</fullName>
    </recommendedName>
</protein>
<dbReference type="AlphaFoldDB" id="A0A7S3L515"/>
<feature type="domain" description="Interferon-related developmental regulator N-terminal" evidence="3">
    <location>
        <begin position="75"/>
        <end position="377"/>
    </location>
</feature>
<evidence type="ECO:0000313" key="4">
    <source>
        <dbReference type="EMBL" id="CAE0412222.1"/>
    </source>
</evidence>
<dbReference type="Pfam" id="PF05004">
    <property type="entry name" value="IFRD"/>
    <property type="match status" value="1"/>
</dbReference>
<name>A0A7S3L515_9STRA</name>
<feature type="compositionally biased region" description="Basic residues" evidence="2">
    <location>
        <begin position="1"/>
        <end position="14"/>
    </location>
</feature>
<gene>
    <name evidence="4" type="ORF">ACOF00016_LOCUS9491</name>
</gene>
<evidence type="ECO:0000256" key="1">
    <source>
        <dbReference type="ARBA" id="ARBA00008828"/>
    </source>
</evidence>
<dbReference type="PANTHER" id="PTHR12354">
    <property type="entry name" value="INTERFERON-RELATED DEVELOPMENTAL REGULATOR"/>
    <property type="match status" value="1"/>
</dbReference>
<comment type="similarity">
    <text evidence="1">Belongs to the IFRD family.</text>
</comment>
<dbReference type="EMBL" id="HBIM01011471">
    <property type="protein sequence ID" value="CAE0412222.1"/>
    <property type="molecule type" value="Transcribed_RNA"/>
</dbReference>
<feature type="region of interest" description="Disordered" evidence="2">
    <location>
        <begin position="461"/>
        <end position="487"/>
    </location>
</feature>
<dbReference type="PANTHER" id="PTHR12354:SF1">
    <property type="entry name" value="INTERFERON-RELATED DEVELOPMENTAL REGULATOR 1"/>
    <property type="match status" value="1"/>
</dbReference>
<accession>A0A7S3L515</accession>
<organism evidence="4">
    <name type="scientific">Amphora coffeiformis</name>
    <dbReference type="NCBI Taxonomy" id="265554"/>
    <lineage>
        <taxon>Eukaryota</taxon>
        <taxon>Sar</taxon>
        <taxon>Stramenopiles</taxon>
        <taxon>Ochrophyta</taxon>
        <taxon>Bacillariophyta</taxon>
        <taxon>Bacillariophyceae</taxon>
        <taxon>Bacillariophycidae</taxon>
        <taxon>Thalassiophysales</taxon>
        <taxon>Catenulaceae</taxon>
        <taxon>Amphora</taxon>
    </lineage>
</organism>
<reference evidence="4" key="1">
    <citation type="submission" date="2021-01" db="EMBL/GenBank/DDBJ databases">
        <authorList>
            <person name="Corre E."/>
            <person name="Pelletier E."/>
            <person name="Niang G."/>
            <person name="Scheremetjew M."/>
            <person name="Finn R."/>
            <person name="Kale V."/>
            <person name="Holt S."/>
            <person name="Cochrane G."/>
            <person name="Meng A."/>
            <person name="Brown T."/>
            <person name="Cohen L."/>
        </authorList>
    </citation>
    <scope>NUCLEOTIDE SEQUENCE</scope>
    <source>
        <strain evidence="4">CCMP127</strain>
    </source>
</reference>
<feature type="compositionally biased region" description="Basic and acidic residues" evidence="2">
    <location>
        <begin position="461"/>
        <end position="473"/>
    </location>
</feature>
<dbReference type="InterPro" id="IPR018247">
    <property type="entry name" value="EF_Hand_1_Ca_BS"/>
</dbReference>
<dbReference type="PROSITE" id="PS00018">
    <property type="entry name" value="EF_HAND_1"/>
    <property type="match status" value="1"/>
</dbReference>
<evidence type="ECO:0000259" key="3">
    <source>
        <dbReference type="Pfam" id="PF05004"/>
    </source>
</evidence>
<feature type="region of interest" description="Disordered" evidence="2">
    <location>
        <begin position="1"/>
        <end position="57"/>
    </location>
</feature>
<dbReference type="SUPFAM" id="SSF48371">
    <property type="entry name" value="ARM repeat"/>
    <property type="match status" value="1"/>
</dbReference>
<evidence type="ECO:0000256" key="2">
    <source>
        <dbReference type="SAM" id="MobiDB-lite"/>
    </source>
</evidence>